<dbReference type="GO" id="GO:0102559">
    <property type="term" value="F:peptide chain release factor N(5)-glutamine methyltransferase activity"/>
    <property type="evidence" value="ECO:0007669"/>
    <property type="project" value="UniProtKB-EC"/>
</dbReference>
<dbReference type="PROSITE" id="PS00092">
    <property type="entry name" value="N6_MTASE"/>
    <property type="match status" value="1"/>
</dbReference>
<comment type="caution">
    <text evidence="8">The sequence shown here is derived from an EMBL/GenBank/DDBJ whole genome shotgun (WGS) entry which is preliminary data.</text>
</comment>
<dbReference type="Pfam" id="PF17827">
    <property type="entry name" value="PrmC_N"/>
    <property type="match status" value="1"/>
</dbReference>
<dbReference type="CDD" id="cd02440">
    <property type="entry name" value="AdoMet_MTases"/>
    <property type="match status" value="1"/>
</dbReference>
<dbReference type="InterPro" id="IPR019874">
    <property type="entry name" value="RF_methyltr_PrmC"/>
</dbReference>
<evidence type="ECO:0000256" key="3">
    <source>
        <dbReference type="ARBA" id="ARBA00022679"/>
    </source>
</evidence>
<evidence type="ECO:0000256" key="5">
    <source>
        <dbReference type="ARBA" id="ARBA00048391"/>
    </source>
</evidence>
<organism evidence="8 9">
    <name type="scientific">Peptoniphilus stercorisuis</name>
    <dbReference type="NCBI Taxonomy" id="1436965"/>
    <lineage>
        <taxon>Bacteria</taxon>
        <taxon>Bacillati</taxon>
        <taxon>Bacillota</taxon>
        <taxon>Tissierellia</taxon>
        <taxon>Tissierellales</taxon>
        <taxon>Peptoniphilaceae</taxon>
        <taxon>Peptoniphilus</taxon>
    </lineage>
</organism>
<dbReference type="InterPro" id="IPR004556">
    <property type="entry name" value="HemK-like"/>
</dbReference>
<protein>
    <recommendedName>
        <fullName evidence="1">peptide chain release factor N(5)-glutamine methyltransferase</fullName>
        <ecNumber evidence="1">2.1.1.297</ecNumber>
    </recommendedName>
</protein>
<keyword evidence="4" id="KW-0949">S-adenosyl-L-methionine</keyword>
<dbReference type="Gene3D" id="3.40.50.150">
    <property type="entry name" value="Vaccinia Virus protein VP39"/>
    <property type="match status" value="1"/>
</dbReference>
<dbReference type="EC" id="2.1.1.297" evidence="1"/>
<name>A0ABS4KBX2_9FIRM</name>
<dbReference type="InterPro" id="IPR029063">
    <property type="entry name" value="SAM-dependent_MTases_sf"/>
</dbReference>
<feature type="domain" description="Methyltransferase small" evidence="6">
    <location>
        <begin position="102"/>
        <end position="193"/>
    </location>
</feature>
<dbReference type="Pfam" id="PF05175">
    <property type="entry name" value="MTS"/>
    <property type="match status" value="1"/>
</dbReference>
<comment type="catalytic activity">
    <reaction evidence="5">
        <text>L-glutaminyl-[peptide chain release factor] + S-adenosyl-L-methionine = N(5)-methyl-L-glutaminyl-[peptide chain release factor] + S-adenosyl-L-homocysteine + H(+)</text>
        <dbReference type="Rhea" id="RHEA:42896"/>
        <dbReference type="Rhea" id="RHEA-COMP:10271"/>
        <dbReference type="Rhea" id="RHEA-COMP:10272"/>
        <dbReference type="ChEBI" id="CHEBI:15378"/>
        <dbReference type="ChEBI" id="CHEBI:30011"/>
        <dbReference type="ChEBI" id="CHEBI:57856"/>
        <dbReference type="ChEBI" id="CHEBI:59789"/>
        <dbReference type="ChEBI" id="CHEBI:61891"/>
        <dbReference type="EC" id="2.1.1.297"/>
    </reaction>
</comment>
<dbReference type="Gene3D" id="1.10.8.10">
    <property type="entry name" value="DNA helicase RuvA subunit, C-terminal domain"/>
    <property type="match status" value="1"/>
</dbReference>
<keyword evidence="2 8" id="KW-0489">Methyltransferase</keyword>
<dbReference type="InterPro" id="IPR040758">
    <property type="entry name" value="PrmC_N"/>
</dbReference>
<dbReference type="GO" id="GO:0032259">
    <property type="term" value="P:methylation"/>
    <property type="evidence" value="ECO:0007669"/>
    <property type="project" value="UniProtKB-KW"/>
</dbReference>
<dbReference type="SUPFAM" id="SSF53335">
    <property type="entry name" value="S-adenosyl-L-methionine-dependent methyltransferases"/>
    <property type="match status" value="1"/>
</dbReference>
<accession>A0ABS4KBX2</accession>
<evidence type="ECO:0000256" key="2">
    <source>
        <dbReference type="ARBA" id="ARBA00022603"/>
    </source>
</evidence>
<evidence type="ECO:0000313" key="8">
    <source>
        <dbReference type="EMBL" id="MBP2025272.1"/>
    </source>
</evidence>
<dbReference type="EMBL" id="JAGGLJ010000006">
    <property type="protein sequence ID" value="MBP2025272.1"/>
    <property type="molecule type" value="Genomic_DNA"/>
</dbReference>
<dbReference type="NCBIfam" id="TIGR00536">
    <property type="entry name" value="hemK_fam"/>
    <property type="match status" value="1"/>
</dbReference>
<dbReference type="PANTHER" id="PTHR18895">
    <property type="entry name" value="HEMK METHYLTRANSFERASE"/>
    <property type="match status" value="1"/>
</dbReference>
<dbReference type="PANTHER" id="PTHR18895:SF74">
    <property type="entry name" value="MTRF1L RELEASE FACTOR GLUTAMINE METHYLTRANSFERASE"/>
    <property type="match status" value="1"/>
</dbReference>
<sequence>MEIRVALKEGLNYLENSKYTNPFFEVRLILSRLLDKDMSYLISHDKENLNDDILNEYFNILNRRKNGEPLQYIFGETEFYGNTFYIDENVLIPRDDTEISIEVLNKIFKENNIKSFVEIGSGSGIVSVTMANIYRDTKFTAVDISDYAIKNTLKNIKRYNLENIEVLKSNLFENITGKYDIIYSNPPYIRTDEIEKLQVEVKDYEPMNALDGGIDGLYFYREIIKSAKEFLSDDGYLVFEIGHDQADDLKNLLKDYNVEVIKDLSNRDRVVIGKKGE</sequence>
<dbReference type="InterPro" id="IPR050320">
    <property type="entry name" value="N5-glutamine_MTase"/>
</dbReference>
<evidence type="ECO:0000256" key="1">
    <source>
        <dbReference type="ARBA" id="ARBA00012771"/>
    </source>
</evidence>
<reference evidence="8 9" key="1">
    <citation type="submission" date="2021-03" db="EMBL/GenBank/DDBJ databases">
        <title>Genomic Encyclopedia of Type Strains, Phase IV (KMG-IV): sequencing the most valuable type-strain genomes for metagenomic binning, comparative biology and taxonomic classification.</title>
        <authorList>
            <person name="Goeker M."/>
        </authorList>
    </citation>
    <scope>NUCLEOTIDE SEQUENCE [LARGE SCALE GENOMIC DNA]</scope>
    <source>
        <strain evidence="8 9">DSM 27563</strain>
    </source>
</reference>
<dbReference type="RefSeq" id="WP_210060569.1">
    <property type="nucleotide sequence ID" value="NZ_JAGGLJ010000006.1"/>
</dbReference>
<evidence type="ECO:0000259" key="6">
    <source>
        <dbReference type="Pfam" id="PF05175"/>
    </source>
</evidence>
<dbReference type="InterPro" id="IPR007848">
    <property type="entry name" value="Small_mtfrase_dom"/>
</dbReference>
<evidence type="ECO:0000256" key="4">
    <source>
        <dbReference type="ARBA" id="ARBA00022691"/>
    </source>
</evidence>
<keyword evidence="9" id="KW-1185">Reference proteome</keyword>
<evidence type="ECO:0000313" key="9">
    <source>
        <dbReference type="Proteomes" id="UP001519306"/>
    </source>
</evidence>
<dbReference type="InterPro" id="IPR002052">
    <property type="entry name" value="DNA_methylase_N6_adenine_CS"/>
</dbReference>
<dbReference type="Proteomes" id="UP001519306">
    <property type="component" value="Unassembled WGS sequence"/>
</dbReference>
<feature type="domain" description="Release factor glutamine methyltransferase N-terminal" evidence="7">
    <location>
        <begin position="6"/>
        <end position="75"/>
    </location>
</feature>
<proteinExistence type="predicted"/>
<gene>
    <name evidence="8" type="ORF">J2Z71_000802</name>
</gene>
<evidence type="ECO:0000259" key="7">
    <source>
        <dbReference type="Pfam" id="PF17827"/>
    </source>
</evidence>
<dbReference type="NCBIfam" id="TIGR03534">
    <property type="entry name" value="RF_mod_PrmC"/>
    <property type="match status" value="1"/>
</dbReference>
<keyword evidence="3 8" id="KW-0808">Transferase</keyword>